<dbReference type="GeneID" id="107272695"/>
<evidence type="ECO:0000256" key="3">
    <source>
        <dbReference type="ARBA" id="ARBA00023015"/>
    </source>
</evidence>
<keyword evidence="6" id="KW-0539">Nucleus</keyword>
<protein>
    <submittedName>
        <fullName evidence="11">Cyclic AMP-dependent transcription factor ATF-6 alpha</fullName>
    </submittedName>
</protein>
<evidence type="ECO:0000256" key="7">
    <source>
        <dbReference type="SAM" id="Coils"/>
    </source>
</evidence>
<dbReference type="GO" id="GO:0000978">
    <property type="term" value="F:RNA polymerase II cis-regulatory region sequence-specific DNA binding"/>
    <property type="evidence" value="ECO:0007669"/>
    <property type="project" value="TreeGrafter"/>
</dbReference>
<evidence type="ECO:0000313" key="10">
    <source>
        <dbReference type="Proteomes" id="UP000694920"/>
    </source>
</evidence>
<dbReference type="GO" id="GO:0030968">
    <property type="term" value="P:endoplasmic reticulum unfolded protein response"/>
    <property type="evidence" value="ECO:0007669"/>
    <property type="project" value="TreeGrafter"/>
</dbReference>
<keyword evidence="7" id="KW-0175">Coiled coil</keyword>
<evidence type="ECO:0000313" key="11">
    <source>
        <dbReference type="RefSeq" id="XP_024945772.1"/>
    </source>
</evidence>
<sequence>MKTEQLNTIKYASRSPMKIVNSISNVQTQTRHTPVSITNASIMMKHDDTTGCMPLVVRNENSTSTPMMLQNENPEVMHLIGSQECKIKALKRQQRMIKNRESACLSRKKKKEYIASLEKQIFDLRHENRQLKVENTALKQKLNAFEEMTRTSNKFNNLNLNVNKKNTAILLAMIFMVSLNVGSLRKGVFSQSARDMESVTNNMPVTLSNIRHGRTLLWSNTNNKEVEEGLSNEFNRTKPSHYPMCPIYINQTESIRLDNELRRWIGGDPDRNNWTDSVEADFEIKSLVEFLLPPGAPSFMKNKFDKNKKLFPNIKSKNKPKIQTVASTNSNAVEVFSPTSREHTSLFDALGRREDRFYVVWFSDEHLLLPASTQNNTVRPRMSLVLPAVPVNDTYSSPPNHITMMQIDCEVTDTQLLYIKKSVIPRHLRSNNRSNNKSSKNHAKVSQPTQPANITKNYKPYFVRENISSDSVEDKTFKHPYTIKNKGLYNNKDNSYILKGKLLQGFESNNVKYTHYELKTKNHSSRSDMYISEAENLKPHL</sequence>
<dbReference type="PANTHER" id="PTHR46164:SF3">
    <property type="entry name" value="ATF6, ISOFORM C"/>
    <property type="match status" value="1"/>
</dbReference>
<evidence type="ECO:0000256" key="8">
    <source>
        <dbReference type="SAM" id="MobiDB-lite"/>
    </source>
</evidence>
<name>A0AAJ7W6L5_CEPCN</name>
<dbReference type="Pfam" id="PF00170">
    <property type="entry name" value="bZIP_1"/>
    <property type="match status" value="1"/>
</dbReference>
<reference evidence="11" key="1">
    <citation type="submission" date="2025-08" db="UniProtKB">
        <authorList>
            <consortium name="RefSeq"/>
        </authorList>
    </citation>
    <scope>IDENTIFICATION</scope>
</reference>
<dbReference type="SMART" id="SM00338">
    <property type="entry name" value="BRLZ"/>
    <property type="match status" value="1"/>
</dbReference>
<dbReference type="KEGG" id="ccin:107272695"/>
<dbReference type="GO" id="GO:0000981">
    <property type="term" value="F:DNA-binding transcription factor activity, RNA polymerase II-specific"/>
    <property type="evidence" value="ECO:0007669"/>
    <property type="project" value="TreeGrafter"/>
</dbReference>
<feature type="domain" description="BZIP" evidence="9">
    <location>
        <begin position="89"/>
        <end position="152"/>
    </location>
</feature>
<evidence type="ECO:0000256" key="2">
    <source>
        <dbReference type="ARBA" id="ARBA00009050"/>
    </source>
</evidence>
<dbReference type="PANTHER" id="PTHR46164">
    <property type="entry name" value="ATF6, ISOFORM C"/>
    <property type="match status" value="1"/>
</dbReference>
<keyword evidence="4" id="KW-0238">DNA-binding</keyword>
<evidence type="ECO:0000256" key="5">
    <source>
        <dbReference type="ARBA" id="ARBA00023163"/>
    </source>
</evidence>
<dbReference type="RefSeq" id="XP_024945772.1">
    <property type="nucleotide sequence ID" value="XM_025090004.1"/>
</dbReference>
<dbReference type="SUPFAM" id="SSF57959">
    <property type="entry name" value="Leucine zipper domain"/>
    <property type="match status" value="1"/>
</dbReference>
<dbReference type="InterPro" id="IPR051882">
    <property type="entry name" value="ATF_bZIP_TF"/>
</dbReference>
<dbReference type="Gene3D" id="1.20.5.170">
    <property type="match status" value="1"/>
</dbReference>
<keyword evidence="3" id="KW-0805">Transcription regulation</keyword>
<proteinExistence type="inferred from homology"/>
<dbReference type="GO" id="GO:0016020">
    <property type="term" value="C:membrane"/>
    <property type="evidence" value="ECO:0007669"/>
    <property type="project" value="UniProtKB-SubCell"/>
</dbReference>
<feature type="region of interest" description="Disordered" evidence="8">
    <location>
        <begin position="427"/>
        <end position="451"/>
    </location>
</feature>
<comment type="subcellular location">
    <subcellularLocation>
        <location evidence="1">Membrane</location>
        <topology evidence="1">Single-pass membrane protein</topology>
    </subcellularLocation>
</comment>
<evidence type="ECO:0000256" key="6">
    <source>
        <dbReference type="ARBA" id="ARBA00023242"/>
    </source>
</evidence>
<dbReference type="InterPro" id="IPR004827">
    <property type="entry name" value="bZIP"/>
</dbReference>
<dbReference type="AlphaFoldDB" id="A0AAJ7W6L5"/>
<dbReference type="PROSITE" id="PS50217">
    <property type="entry name" value="BZIP"/>
    <property type="match status" value="1"/>
</dbReference>
<dbReference type="GO" id="GO:0005634">
    <property type="term" value="C:nucleus"/>
    <property type="evidence" value="ECO:0007669"/>
    <property type="project" value="TreeGrafter"/>
</dbReference>
<evidence type="ECO:0000256" key="4">
    <source>
        <dbReference type="ARBA" id="ARBA00023125"/>
    </source>
</evidence>
<accession>A0AAJ7W6L5</accession>
<organism evidence="10 11">
    <name type="scientific">Cephus cinctus</name>
    <name type="common">Wheat stem sawfly</name>
    <dbReference type="NCBI Taxonomy" id="211228"/>
    <lineage>
        <taxon>Eukaryota</taxon>
        <taxon>Metazoa</taxon>
        <taxon>Ecdysozoa</taxon>
        <taxon>Arthropoda</taxon>
        <taxon>Hexapoda</taxon>
        <taxon>Insecta</taxon>
        <taxon>Pterygota</taxon>
        <taxon>Neoptera</taxon>
        <taxon>Endopterygota</taxon>
        <taxon>Hymenoptera</taxon>
        <taxon>Cephoidea</taxon>
        <taxon>Cephidae</taxon>
        <taxon>Cephus</taxon>
    </lineage>
</organism>
<gene>
    <name evidence="11" type="primary">LOC107272695</name>
</gene>
<dbReference type="CDD" id="cd14700">
    <property type="entry name" value="bZIP_ATF6"/>
    <property type="match status" value="1"/>
</dbReference>
<dbReference type="InterPro" id="IPR046347">
    <property type="entry name" value="bZIP_sf"/>
</dbReference>
<dbReference type="Proteomes" id="UP000694920">
    <property type="component" value="Unplaced"/>
</dbReference>
<evidence type="ECO:0000259" key="9">
    <source>
        <dbReference type="PROSITE" id="PS50217"/>
    </source>
</evidence>
<feature type="coiled-coil region" evidence="7">
    <location>
        <begin position="114"/>
        <end position="148"/>
    </location>
</feature>
<comment type="similarity">
    <text evidence="2">Belongs to the bZIP family. ATF subfamily.</text>
</comment>
<evidence type="ECO:0000256" key="1">
    <source>
        <dbReference type="ARBA" id="ARBA00004167"/>
    </source>
</evidence>
<keyword evidence="5" id="KW-0804">Transcription</keyword>
<keyword evidence="10" id="KW-1185">Reference proteome</keyword>